<gene>
    <name evidence="3" type="ORF">M408DRAFT_324462</name>
</gene>
<dbReference type="CDD" id="cd11655">
    <property type="entry name" value="rap1_myb-like"/>
    <property type="match status" value="1"/>
</dbReference>
<feature type="region of interest" description="Disordered" evidence="1">
    <location>
        <begin position="890"/>
        <end position="910"/>
    </location>
</feature>
<feature type="region of interest" description="Disordered" evidence="1">
    <location>
        <begin position="611"/>
        <end position="650"/>
    </location>
</feature>
<dbReference type="Gene3D" id="1.10.10.60">
    <property type="entry name" value="Homeodomain-like"/>
    <property type="match status" value="1"/>
</dbReference>
<dbReference type="InterPro" id="IPR015010">
    <property type="entry name" value="TERF2IP_Myb"/>
</dbReference>
<dbReference type="InterPro" id="IPR009057">
    <property type="entry name" value="Homeodomain-like_sf"/>
</dbReference>
<sequence length="1427" mass="155980">MAQLLVILSFYTESLEDGRDERIESKNSPCSTTFCPMYFCFKMIYDLRAKWWWEPPCLPRCTVAGFLAMCKAAQRLAYDGVSTFISLLTALRAFPDNNDPMLHNMNVPNGYHAAIFKRFPTILDGLLHFHSTRRQFSKDDTIHLADWLARNNPEGEGRRGNKLYKQLMEDTEAHPWNKRHTWQSWRDKYTENIQHFDALIKKRVETIKQQKPAPLPSPRRLQTTRDIKSLADYFAAKGIQEAIRHRADIFQELRHSDDTKAWARTRSAIEWRDLYVQHKEEVDGMVLEWTGVNVDGPANSMDVPPKTGKRPRDETEPTRREDQNGAKKRRIEASPRPDAPIVPTAPTPITNGPEPLTPPPDVDPVVFVPGTPPSHQPTPVARAKPLPNDKPSNGLGPAIMPKASVLKAIMSGMDKAKLGHYGVPGSPLGSQVPPGSSPDTKSVPKPNSVNIPKSIFPQSLPSLTPALREKTMSRETVVTPRQGNAANAEAEDTTPNAGNVPRLSQMTRGGSIFAQVGQETPRHAEDHPRQEIFPHTLPHLTPTLRPGPHGENEYIINDDTVVFTSQTEHEDNGDALFPSSVPNLTPALRPGPHGETNYIIRNDTIQFLETPTVRIGTPDQNALDDDDEFEGPSPMPHLGSDRHSSRSFSFSHGDELIEGLAKAFPGHAPSEDADSHALLEIDELEDDDELSEKEPQPLPKKRPSPARSPMFASSSEDEAEPQGRKGGKQLLQVKTKKEGVRLPVKARPMAKTAAPSQGGGKAVGNLAKADTDSESDGSGTEKNSDKENEMIVDNKAPVNVNDVFNPSSPEDDAMSDRMAAATLQEMADATPDVRSSPKSLHLSGKTPPSAETVAKYIKPQPAAKIQRPATAPPLSKGAAAILDRYGKPVLDLGSHDRTKSSSLKAALSYPSPNIPTALEEALKKMEEPSPLQRLAQKAIDRVKAALSDGNVSDSAQPRQHGKVRFDGVAIDRERRKTTGGIGSTFATGRGIVSDAVAGPSSSRFKAAPAIFGSQRRSSGTASQGIHLDRKKETIIDLDDDESEEESPLARYTAHGTSSPRKSIQDKSDRNRRSSSHGPLQHGRSASGKHLPPPPSIQVPIYPSSSSPLPHSSPPARGTDRRGVPGPTVVRGLETEATWSPLRFGQPPASRADSGTIPSIGFRDQERDAAWVSAVHQRPSITSMRITSRGRNAPIPSDGDQVVYSSRSPSRGRSARRSTMGGSEHSGVDGLSLISHADRERIRDWLEENRNPDVSMEPEEEEQDEEDEAAKIFEGLGLMFEAMAAEHGFIPSVPRMVWKRCGDLSETAVIIQGMTDAANAHGLEALEVREQRQLQEIIASREEEMESREAMLAKEVVGRRKSGRYSSRSVADTTSLVSESGGRRAGAGNGSRADRSRSAGGRSNGTASRPRPPNYVPAEVIEPLLSQL</sequence>
<feature type="region of interest" description="Disordered" evidence="1">
    <location>
        <begin position="292"/>
        <end position="398"/>
    </location>
</feature>
<dbReference type="Pfam" id="PF08914">
    <property type="entry name" value="Myb_Rap1"/>
    <property type="match status" value="1"/>
</dbReference>
<accession>A0A0C3B0N5</accession>
<feature type="domain" description="TERF2-interacting telomeric protein 1 Myb" evidence="2">
    <location>
        <begin position="136"/>
        <end position="195"/>
    </location>
</feature>
<reference evidence="4" key="2">
    <citation type="submission" date="2015-01" db="EMBL/GenBank/DDBJ databases">
        <title>Evolutionary Origins and Diversification of the Mycorrhizal Mutualists.</title>
        <authorList>
            <consortium name="DOE Joint Genome Institute"/>
            <consortium name="Mycorrhizal Genomics Consortium"/>
            <person name="Kohler A."/>
            <person name="Kuo A."/>
            <person name="Nagy L.G."/>
            <person name="Floudas D."/>
            <person name="Copeland A."/>
            <person name="Barry K.W."/>
            <person name="Cichocki N."/>
            <person name="Veneault-Fourrey C."/>
            <person name="LaButti K."/>
            <person name="Lindquist E.A."/>
            <person name="Lipzen A."/>
            <person name="Lundell T."/>
            <person name="Morin E."/>
            <person name="Murat C."/>
            <person name="Riley R."/>
            <person name="Ohm R."/>
            <person name="Sun H."/>
            <person name="Tunlid A."/>
            <person name="Henrissat B."/>
            <person name="Grigoriev I.V."/>
            <person name="Hibbett D.S."/>
            <person name="Martin F."/>
        </authorList>
    </citation>
    <scope>NUCLEOTIDE SEQUENCE [LARGE SCALE GENOMIC DNA]</scope>
    <source>
        <strain evidence="4">MAFF 305830</strain>
    </source>
</reference>
<dbReference type="SUPFAM" id="SSF46689">
    <property type="entry name" value="Homeodomain-like"/>
    <property type="match status" value="1"/>
</dbReference>
<feature type="compositionally biased region" description="Acidic residues" evidence="1">
    <location>
        <begin position="1035"/>
        <end position="1046"/>
    </location>
</feature>
<feature type="region of interest" description="Disordered" evidence="1">
    <location>
        <begin position="518"/>
        <end position="539"/>
    </location>
</feature>
<feature type="region of interest" description="Disordered" evidence="1">
    <location>
        <begin position="665"/>
        <end position="814"/>
    </location>
</feature>
<feature type="compositionally biased region" description="Basic and acidic residues" evidence="1">
    <location>
        <begin position="669"/>
        <end position="679"/>
    </location>
</feature>
<feature type="region of interest" description="Disordered" evidence="1">
    <location>
        <begin position="1246"/>
        <end position="1267"/>
    </location>
</feature>
<feature type="compositionally biased region" description="Pro residues" evidence="1">
    <location>
        <begin position="337"/>
        <end position="346"/>
    </location>
</feature>
<feature type="compositionally biased region" description="Basic and acidic residues" evidence="1">
    <location>
        <begin position="1062"/>
        <end position="1071"/>
    </location>
</feature>
<keyword evidence="4" id="KW-1185">Reference proteome</keyword>
<protein>
    <recommendedName>
        <fullName evidence="2">TERF2-interacting telomeric protein 1 Myb domain-containing protein</fullName>
    </recommendedName>
</protein>
<organism evidence="3 4">
    <name type="scientific">Serendipita vermifera MAFF 305830</name>
    <dbReference type="NCBI Taxonomy" id="933852"/>
    <lineage>
        <taxon>Eukaryota</taxon>
        <taxon>Fungi</taxon>
        <taxon>Dikarya</taxon>
        <taxon>Basidiomycota</taxon>
        <taxon>Agaricomycotina</taxon>
        <taxon>Agaricomycetes</taxon>
        <taxon>Sebacinales</taxon>
        <taxon>Serendipitaceae</taxon>
        <taxon>Serendipita</taxon>
    </lineage>
</organism>
<feature type="compositionally biased region" description="Basic and acidic residues" evidence="1">
    <location>
        <begin position="520"/>
        <end position="532"/>
    </location>
</feature>
<dbReference type="EMBL" id="KN824285">
    <property type="protein sequence ID" value="KIM30325.1"/>
    <property type="molecule type" value="Genomic_DNA"/>
</dbReference>
<feature type="region of interest" description="Disordered" evidence="1">
    <location>
        <begin position="1178"/>
        <end position="1232"/>
    </location>
</feature>
<feature type="compositionally biased region" description="Low complexity" evidence="1">
    <location>
        <begin position="1397"/>
        <end position="1408"/>
    </location>
</feature>
<proteinExistence type="predicted"/>
<dbReference type="OrthoDB" id="435460at2759"/>
<feature type="region of interest" description="Disordered" evidence="1">
    <location>
        <begin position="421"/>
        <end position="504"/>
    </location>
</feature>
<dbReference type="Proteomes" id="UP000054097">
    <property type="component" value="Unassembled WGS sequence"/>
</dbReference>
<feature type="region of interest" description="Disordered" evidence="1">
    <location>
        <begin position="826"/>
        <end position="850"/>
    </location>
</feature>
<dbReference type="STRING" id="933852.A0A0C3B0N5"/>
<evidence type="ECO:0000313" key="3">
    <source>
        <dbReference type="EMBL" id="KIM30325.1"/>
    </source>
</evidence>
<evidence type="ECO:0000259" key="2">
    <source>
        <dbReference type="Pfam" id="PF08914"/>
    </source>
</evidence>
<feature type="compositionally biased region" description="Acidic residues" evidence="1">
    <location>
        <begin position="680"/>
        <end position="691"/>
    </location>
</feature>
<feature type="compositionally biased region" description="Acidic residues" evidence="1">
    <location>
        <begin position="1255"/>
        <end position="1267"/>
    </location>
</feature>
<feature type="compositionally biased region" description="Low complexity" evidence="1">
    <location>
        <begin position="1097"/>
        <end position="1109"/>
    </location>
</feature>
<feature type="compositionally biased region" description="Polar residues" evidence="1">
    <location>
        <begin position="474"/>
        <end position="485"/>
    </location>
</feature>
<feature type="compositionally biased region" description="Polar residues" evidence="1">
    <location>
        <begin position="1014"/>
        <end position="1023"/>
    </location>
</feature>
<feature type="compositionally biased region" description="Polar residues" evidence="1">
    <location>
        <begin position="433"/>
        <end position="462"/>
    </location>
</feature>
<evidence type="ECO:0000313" key="4">
    <source>
        <dbReference type="Proteomes" id="UP000054097"/>
    </source>
</evidence>
<feature type="compositionally biased region" description="Polar residues" evidence="1">
    <location>
        <begin position="493"/>
        <end position="504"/>
    </location>
</feature>
<evidence type="ECO:0000256" key="1">
    <source>
        <dbReference type="SAM" id="MobiDB-lite"/>
    </source>
</evidence>
<feature type="compositionally biased region" description="Basic and acidic residues" evidence="1">
    <location>
        <begin position="310"/>
        <end position="335"/>
    </location>
</feature>
<dbReference type="HOGENOM" id="CLU_267763_0_0_1"/>
<feature type="compositionally biased region" description="Basic and acidic residues" evidence="1">
    <location>
        <begin position="963"/>
        <end position="976"/>
    </location>
</feature>
<feature type="region of interest" description="Disordered" evidence="1">
    <location>
        <begin position="947"/>
        <end position="1159"/>
    </location>
</feature>
<reference evidence="3 4" key="1">
    <citation type="submission" date="2014-04" db="EMBL/GenBank/DDBJ databases">
        <authorList>
            <consortium name="DOE Joint Genome Institute"/>
            <person name="Kuo A."/>
            <person name="Zuccaro A."/>
            <person name="Kohler A."/>
            <person name="Nagy L.G."/>
            <person name="Floudas D."/>
            <person name="Copeland A."/>
            <person name="Barry K.W."/>
            <person name="Cichocki N."/>
            <person name="Veneault-Fourrey C."/>
            <person name="LaButti K."/>
            <person name="Lindquist E.A."/>
            <person name="Lipzen A."/>
            <person name="Lundell T."/>
            <person name="Morin E."/>
            <person name="Murat C."/>
            <person name="Sun H."/>
            <person name="Tunlid A."/>
            <person name="Henrissat B."/>
            <person name="Grigoriev I.V."/>
            <person name="Hibbett D.S."/>
            <person name="Martin F."/>
            <person name="Nordberg H.P."/>
            <person name="Cantor M.N."/>
            <person name="Hua S.X."/>
        </authorList>
    </citation>
    <scope>NUCLEOTIDE SEQUENCE [LARGE SCALE GENOMIC DNA]</scope>
    <source>
        <strain evidence="3 4">MAFF 305830</strain>
    </source>
</reference>
<feature type="compositionally biased region" description="Polar residues" evidence="1">
    <location>
        <begin position="1178"/>
        <end position="1189"/>
    </location>
</feature>
<feature type="region of interest" description="Disordered" evidence="1">
    <location>
        <begin position="1362"/>
        <end position="1427"/>
    </location>
</feature>
<name>A0A0C3B0N5_SERVB</name>